<feature type="region of interest" description="Disordered" evidence="1">
    <location>
        <begin position="97"/>
        <end position="446"/>
    </location>
</feature>
<name>A0AAN6UTW1_9PEZI</name>
<protein>
    <submittedName>
        <fullName evidence="2">Uncharacterized protein</fullName>
    </submittedName>
</protein>
<dbReference type="AlphaFoldDB" id="A0AAN6UTW1"/>
<evidence type="ECO:0000313" key="2">
    <source>
        <dbReference type="EMBL" id="KAK4138829.1"/>
    </source>
</evidence>
<proteinExistence type="predicted"/>
<dbReference type="EMBL" id="MU853401">
    <property type="protein sequence ID" value="KAK4138829.1"/>
    <property type="molecule type" value="Genomic_DNA"/>
</dbReference>
<reference evidence="2" key="2">
    <citation type="submission" date="2023-05" db="EMBL/GenBank/DDBJ databases">
        <authorList>
            <consortium name="Lawrence Berkeley National Laboratory"/>
            <person name="Steindorff A."/>
            <person name="Hensen N."/>
            <person name="Bonometti L."/>
            <person name="Westerberg I."/>
            <person name="Brannstrom I.O."/>
            <person name="Guillou S."/>
            <person name="Cros-Aarteil S."/>
            <person name="Calhoun S."/>
            <person name="Haridas S."/>
            <person name="Kuo A."/>
            <person name="Mondo S."/>
            <person name="Pangilinan J."/>
            <person name="Riley R."/>
            <person name="Labutti K."/>
            <person name="Andreopoulos B."/>
            <person name="Lipzen A."/>
            <person name="Chen C."/>
            <person name="Yanf M."/>
            <person name="Daum C."/>
            <person name="Ng V."/>
            <person name="Clum A."/>
            <person name="Ohm R."/>
            <person name="Martin F."/>
            <person name="Silar P."/>
            <person name="Natvig D."/>
            <person name="Lalanne C."/>
            <person name="Gautier V."/>
            <person name="Ament-Velasquez S.L."/>
            <person name="Kruys A."/>
            <person name="Hutchinson M.I."/>
            <person name="Powell A.J."/>
            <person name="Barry K."/>
            <person name="Miller A.N."/>
            <person name="Grigoriev I.V."/>
            <person name="Debuchy R."/>
            <person name="Gladieux P."/>
            <person name="Thoren M.H."/>
            <person name="Johannesson H."/>
        </authorList>
    </citation>
    <scope>NUCLEOTIDE SEQUENCE</scope>
    <source>
        <strain evidence="2">CBS 123565</strain>
    </source>
</reference>
<feature type="compositionally biased region" description="Pro residues" evidence="1">
    <location>
        <begin position="412"/>
        <end position="424"/>
    </location>
</feature>
<reference evidence="2" key="1">
    <citation type="journal article" date="2023" name="Mol. Phylogenet. Evol.">
        <title>Genome-scale phylogeny and comparative genomics of the fungal order Sordariales.</title>
        <authorList>
            <person name="Hensen N."/>
            <person name="Bonometti L."/>
            <person name="Westerberg I."/>
            <person name="Brannstrom I.O."/>
            <person name="Guillou S."/>
            <person name="Cros-Aarteil S."/>
            <person name="Calhoun S."/>
            <person name="Haridas S."/>
            <person name="Kuo A."/>
            <person name="Mondo S."/>
            <person name="Pangilinan J."/>
            <person name="Riley R."/>
            <person name="LaButti K."/>
            <person name="Andreopoulos B."/>
            <person name="Lipzen A."/>
            <person name="Chen C."/>
            <person name="Yan M."/>
            <person name="Daum C."/>
            <person name="Ng V."/>
            <person name="Clum A."/>
            <person name="Steindorff A."/>
            <person name="Ohm R.A."/>
            <person name="Martin F."/>
            <person name="Silar P."/>
            <person name="Natvig D.O."/>
            <person name="Lalanne C."/>
            <person name="Gautier V."/>
            <person name="Ament-Velasquez S.L."/>
            <person name="Kruys A."/>
            <person name="Hutchinson M.I."/>
            <person name="Powell A.J."/>
            <person name="Barry K."/>
            <person name="Miller A.N."/>
            <person name="Grigoriev I.V."/>
            <person name="Debuchy R."/>
            <person name="Gladieux P."/>
            <person name="Hiltunen Thoren M."/>
            <person name="Johannesson H."/>
        </authorList>
    </citation>
    <scope>NUCLEOTIDE SEQUENCE</scope>
    <source>
        <strain evidence="2">CBS 123565</strain>
    </source>
</reference>
<comment type="caution">
    <text evidence="2">The sequence shown here is derived from an EMBL/GenBank/DDBJ whole genome shotgun (WGS) entry which is preliminary data.</text>
</comment>
<feature type="compositionally biased region" description="Pro residues" evidence="1">
    <location>
        <begin position="381"/>
        <end position="391"/>
    </location>
</feature>
<accession>A0AAN6UTW1</accession>
<feature type="compositionally biased region" description="Basic and acidic residues" evidence="1">
    <location>
        <begin position="262"/>
        <end position="280"/>
    </location>
</feature>
<evidence type="ECO:0000313" key="3">
    <source>
        <dbReference type="Proteomes" id="UP001304895"/>
    </source>
</evidence>
<feature type="region of interest" description="Disordered" evidence="1">
    <location>
        <begin position="67"/>
        <end position="86"/>
    </location>
</feature>
<sequence length="548" mass="58533">MAPSATVVRPSASPVAAAATASAAAPAPAPLTSQRNGSADRIATCSFPGCPAKSAGRHDILCRAHRQAMSKPASRPGPFPLGSPTAALQLPMMTSSSKKLLLPETGKDQPILRRKTAGKALSFVPQQPTPQHSTPPSRSESTMSPPSPPPLAARPLVQSPAASPGPLRDGEPARKRQRVSSPPGHCSRGSKTDGTRASRPPTADADPGSKPAGSDSPPASRRLPNQSPQRLGRQRETEVKSGSGTKLKHPVRMMPPKLSKLRFIESPRDRIPRVVPDQRKPVVNGSIWDGSRQSPGEATFSRNEGIRDLWTGKMIHPGPSVARMGSTPYPTRPTLRLPAPGPQNGQRALSEQTRPNPQITPIRQANIPPRPIPQTIHFPNHPTPTPAPTPQPQKTIDPSHFDSLIYSQPDASTPPPDLNHPPLPAAAAGPSPNKPKHETPPKDEPLYAEIDPRVHWPQHHSAAWHEARQAEIRARGTRKANFGCAAKSVRRLLQQQQKKGSGEAAAFEEGLPEKILANPAWEGDEEGWFWVGADECECGGGVCGGWSA</sequence>
<keyword evidence="3" id="KW-1185">Reference proteome</keyword>
<feature type="compositionally biased region" description="Basic and acidic residues" evidence="1">
    <location>
        <begin position="435"/>
        <end position="446"/>
    </location>
</feature>
<feature type="compositionally biased region" description="Polar residues" evidence="1">
    <location>
        <begin position="343"/>
        <end position="363"/>
    </location>
</feature>
<dbReference type="Proteomes" id="UP001304895">
    <property type="component" value="Unassembled WGS sequence"/>
</dbReference>
<gene>
    <name evidence="2" type="ORF">BT67DRAFT_431331</name>
</gene>
<feature type="compositionally biased region" description="Low complexity" evidence="1">
    <location>
        <begin position="125"/>
        <end position="144"/>
    </location>
</feature>
<evidence type="ECO:0000256" key="1">
    <source>
        <dbReference type="SAM" id="MobiDB-lite"/>
    </source>
</evidence>
<feature type="compositionally biased region" description="Polar residues" evidence="1">
    <location>
        <begin position="291"/>
        <end position="302"/>
    </location>
</feature>
<organism evidence="2 3">
    <name type="scientific">Trichocladium antarcticum</name>
    <dbReference type="NCBI Taxonomy" id="1450529"/>
    <lineage>
        <taxon>Eukaryota</taxon>
        <taxon>Fungi</taxon>
        <taxon>Dikarya</taxon>
        <taxon>Ascomycota</taxon>
        <taxon>Pezizomycotina</taxon>
        <taxon>Sordariomycetes</taxon>
        <taxon>Sordariomycetidae</taxon>
        <taxon>Sordariales</taxon>
        <taxon>Chaetomiaceae</taxon>
        <taxon>Trichocladium</taxon>
    </lineage>
</organism>
<feature type="compositionally biased region" description="Low complexity" evidence="1">
    <location>
        <begin position="327"/>
        <end position="338"/>
    </location>
</feature>